<sequence length="429" mass="49313">MKDAPPDFKYTKEALYVHIKLLWGMLTPSALPTAPDKQLLKEFYQRFSSAEEVQTVAQNSQGVKLISEAQVQTLRDARLGKRKIGKNIINMQDFYITYVHAMLAKLGIRIWAPDFQEAPDSLYNEACRIVALMTFRQIACSGAYQYMRANLTYCSDLGLLRTAYDHYVHYVLSEKYKKEVREKGWNARDVERKVVQRARQRLRDRRYKFLVSHNYAKRYQAIAADVNAHSDDEYNSKLGIYIIKTLPYRSNSATAFFRRVDAMMGHKANQRVCRRPKEPIFSDFAKTPKNAPIDFYKPKWFNERNHSENLIAAELSGVAFVPVKDLPPGAKQHSDERLGDISFSCKYWESIIKDYEIDPGTPESSEEGSVGSSIGDESIDLDAARGECDVDNNFLEEPTLENGESEPELMEEENETRYQKNEDVVMVDA</sequence>
<protein>
    <submittedName>
        <fullName evidence="2">Uncharacterized protein</fullName>
    </submittedName>
</protein>
<dbReference type="AlphaFoldDB" id="A0A9Q3K5M3"/>
<reference evidence="2" key="1">
    <citation type="submission" date="2021-03" db="EMBL/GenBank/DDBJ databases">
        <title>Draft genome sequence of rust myrtle Austropuccinia psidii MF-1, a brazilian biotype.</title>
        <authorList>
            <person name="Quecine M.C."/>
            <person name="Pachon D.M.R."/>
            <person name="Bonatelli M.L."/>
            <person name="Correr F.H."/>
            <person name="Franceschini L.M."/>
            <person name="Leite T.F."/>
            <person name="Margarido G.R.A."/>
            <person name="Almeida C.A."/>
            <person name="Ferrarezi J.A."/>
            <person name="Labate C.A."/>
        </authorList>
    </citation>
    <scope>NUCLEOTIDE SEQUENCE</scope>
    <source>
        <strain evidence="2">MF-1</strain>
    </source>
</reference>
<feature type="compositionally biased region" description="Low complexity" evidence="1">
    <location>
        <begin position="367"/>
        <end position="376"/>
    </location>
</feature>
<evidence type="ECO:0000313" key="3">
    <source>
        <dbReference type="Proteomes" id="UP000765509"/>
    </source>
</evidence>
<feature type="region of interest" description="Disordered" evidence="1">
    <location>
        <begin position="356"/>
        <end position="429"/>
    </location>
</feature>
<dbReference type="EMBL" id="AVOT02095805">
    <property type="protein sequence ID" value="MBW0575203.1"/>
    <property type="molecule type" value="Genomic_DNA"/>
</dbReference>
<feature type="compositionally biased region" description="Acidic residues" evidence="1">
    <location>
        <begin position="403"/>
        <end position="414"/>
    </location>
</feature>
<gene>
    <name evidence="2" type="ORF">O181_114918</name>
</gene>
<evidence type="ECO:0000256" key="1">
    <source>
        <dbReference type="SAM" id="MobiDB-lite"/>
    </source>
</evidence>
<comment type="caution">
    <text evidence="2">The sequence shown here is derived from an EMBL/GenBank/DDBJ whole genome shotgun (WGS) entry which is preliminary data.</text>
</comment>
<keyword evidence="3" id="KW-1185">Reference proteome</keyword>
<accession>A0A9Q3K5M3</accession>
<name>A0A9Q3K5M3_9BASI</name>
<dbReference type="OrthoDB" id="2506864at2759"/>
<proteinExistence type="predicted"/>
<organism evidence="2 3">
    <name type="scientific">Austropuccinia psidii MF-1</name>
    <dbReference type="NCBI Taxonomy" id="1389203"/>
    <lineage>
        <taxon>Eukaryota</taxon>
        <taxon>Fungi</taxon>
        <taxon>Dikarya</taxon>
        <taxon>Basidiomycota</taxon>
        <taxon>Pucciniomycotina</taxon>
        <taxon>Pucciniomycetes</taxon>
        <taxon>Pucciniales</taxon>
        <taxon>Sphaerophragmiaceae</taxon>
        <taxon>Austropuccinia</taxon>
    </lineage>
</organism>
<dbReference type="Proteomes" id="UP000765509">
    <property type="component" value="Unassembled WGS sequence"/>
</dbReference>
<evidence type="ECO:0000313" key="2">
    <source>
        <dbReference type="EMBL" id="MBW0575203.1"/>
    </source>
</evidence>